<protein>
    <recommendedName>
        <fullName evidence="4">DUF5316 domain-containing protein</fullName>
    </recommendedName>
</protein>
<dbReference type="Proteomes" id="UP000218887">
    <property type="component" value="Unassembled WGS sequence"/>
</dbReference>
<dbReference type="InterPro" id="IPR035167">
    <property type="entry name" value="DUF5316"/>
</dbReference>
<organism evidence="2 3">
    <name type="scientific">Virgibacillus profundi</name>
    <dbReference type="NCBI Taxonomy" id="2024555"/>
    <lineage>
        <taxon>Bacteria</taxon>
        <taxon>Bacillati</taxon>
        <taxon>Bacillota</taxon>
        <taxon>Bacilli</taxon>
        <taxon>Bacillales</taxon>
        <taxon>Bacillaceae</taxon>
        <taxon>Virgibacillus</taxon>
    </lineage>
</organism>
<evidence type="ECO:0000313" key="2">
    <source>
        <dbReference type="EMBL" id="PAV29799.1"/>
    </source>
</evidence>
<keyword evidence="1" id="KW-0812">Transmembrane</keyword>
<feature type="transmembrane region" description="Helical" evidence="1">
    <location>
        <begin position="74"/>
        <end position="95"/>
    </location>
</feature>
<comment type="caution">
    <text evidence="2">The sequence shown here is derived from an EMBL/GenBank/DDBJ whole genome shotgun (WGS) entry which is preliminary data.</text>
</comment>
<feature type="transmembrane region" description="Helical" evidence="1">
    <location>
        <begin position="31"/>
        <end position="53"/>
    </location>
</feature>
<gene>
    <name evidence="2" type="ORF">CIL05_10570</name>
</gene>
<keyword evidence="3" id="KW-1185">Reference proteome</keyword>
<keyword evidence="1" id="KW-0472">Membrane</keyword>
<proteinExistence type="predicted"/>
<reference evidence="2 3" key="1">
    <citation type="submission" date="2017-08" db="EMBL/GenBank/DDBJ databases">
        <title>Virgibacillus indicus sp. nov. and Virgibacillus profoundi sp. nov, two moderately halophilic bacteria isolated from marine sediment by using the Microfluidic Streak Plate.</title>
        <authorList>
            <person name="Xu B."/>
            <person name="Hu B."/>
            <person name="Wang J."/>
            <person name="Zhu Y."/>
            <person name="Huang L."/>
            <person name="Du W."/>
            <person name="Huang Y."/>
        </authorList>
    </citation>
    <scope>NUCLEOTIDE SEQUENCE [LARGE SCALE GENOMIC DNA]</scope>
    <source>
        <strain evidence="2 3">IO3-P3-H5</strain>
    </source>
</reference>
<dbReference type="EMBL" id="NPOA01000006">
    <property type="protein sequence ID" value="PAV29799.1"/>
    <property type="molecule type" value="Genomic_DNA"/>
</dbReference>
<evidence type="ECO:0000256" key="1">
    <source>
        <dbReference type="SAM" id="Phobius"/>
    </source>
</evidence>
<evidence type="ECO:0000313" key="3">
    <source>
        <dbReference type="Proteomes" id="UP000218887"/>
    </source>
</evidence>
<sequence length="96" mass="10597">MKKSFFISCGLAFILLSLGYFTNDPQFYGSIALGIAVIAFLIGGLTSGAFISGRQLQVNFHTESKEDRSRRTKVSLIAGTFALPIFFVGILLYLYF</sequence>
<accession>A0A2A2IDJ9</accession>
<name>A0A2A2IDJ9_9BACI</name>
<dbReference type="Pfam" id="PF17247">
    <property type="entry name" value="DUF5316"/>
    <property type="match status" value="1"/>
</dbReference>
<dbReference type="OrthoDB" id="1927595at2"/>
<evidence type="ECO:0008006" key="4">
    <source>
        <dbReference type="Google" id="ProtNLM"/>
    </source>
</evidence>
<keyword evidence="1" id="KW-1133">Transmembrane helix</keyword>
<dbReference type="AlphaFoldDB" id="A0A2A2IDJ9"/>
<dbReference type="RefSeq" id="WP_095655500.1">
    <property type="nucleotide sequence ID" value="NZ_NPOA01000006.1"/>
</dbReference>